<accession>A0ABC8M1F6</accession>
<organism evidence="1 2">
    <name type="scientific">Eruca vesicaria subsp. sativa</name>
    <name type="common">Garden rocket</name>
    <name type="synonym">Eruca sativa</name>
    <dbReference type="NCBI Taxonomy" id="29727"/>
    <lineage>
        <taxon>Eukaryota</taxon>
        <taxon>Viridiplantae</taxon>
        <taxon>Streptophyta</taxon>
        <taxon>Embryophyta</taxon>
        <taxon>Tracheophyta</taxon>
        <taxon>Spermatophyta</taxon>
        <taxon>Magnoliopsida</taxon>
        <taxon>eudicotyledons</taxon>
        <taxon>Gunneridae</taxon>
        <taxon>Pentapetalae</taxon>
        <taxon>rosids</taxon>
        <taxon>malvids</taxon>
        <taxon>Brassicales</taxon>
        <taxon>Brassicaceae</taxon>
        <taxon>Brassiceae</taxon>
        <taxon>Eruca</taxon>
    </lineage>
</organism>
<sequence>MSSTKIQLRGQPLPRVPARNHHMINSVVCGVHIGSHHRVINVLSHTSGPSFGSVTSVSVRTDERPFLRGDGNG</sequence>
<reference evidence="1 2" key="1">
    <citation type="submission" date="2022-03" db="EMBL/GenBank/DDBJ databases">
        <authorList>
            <person name="Macdonald S."/>
            <person name="Ahmed S."/>
            <person name="Newling K."/>
        </authorList>
    </citation>
    <scope>NUCLEOTIDE SEQUENCE [LARGE SCALE GENOMIC DNA]</scope>
</reference>
<dbReference type="Proteomes" id="UP001642260">
    <property type="component" value="Unassembled WGS sequence"/>
</dbReference>
<comment type="caution">
    <text evidence="1">The sequence shown here is derived from an EMBL/GenBank/DDBJ whole genome shotgun (WGS) entry which is preliminary data.</text>
</comment>
<evidence type="ECO:0000313" key="2">
    <source>
        <dbReference type="Proteomes" id="UP001642260"/>
    </source>
</evidence>
<gene>
    <name evidence="1" type="ORF">ERUC_LOCUS41489</name>
</gene>
<proteinExistence type="predicted"/>
<evidence type="ECO:0000313" key="1">
    <source>
        <dbReference type="EMBL" id="CAH8389006.1"/>
    </source>
</evidence>
<keyword evidence="2" id="KW-1185">Reference proteome</keyword>
<protein>
    <submittedName>
        <fullName evidence="1">Uncharacterized protein</fullName>
    </submittedName>
</protein>
<name>A0ABC8M1F6_ERUVS</name>
<dbReference type="AlphaFoldDB" id="A0ABC8M1F6"/>
<dbReference type="EMBL" id="CAKOAT010819597">
    <property type="protein sequence ID" value="CAH8389006.1"/>
    <property type="molecule type" value="Genomic_DNA"/>
</dbReference>